<dbReference type="AlphaFoldDB" id="A0A7J0E0Q4"/>
<dbReference type="EMBL" id="BJWL01000471">
    <property type="protein sequence ID" value="GFS46687.1"/>
    <property type="molecule type" value="Genomic_DNA"/>
</dbReference>
<comment type="caution">
    <text evidence="2">The sequence shown here is derived from an EMBL/GenBank/DDBJ whole genome shotgun (WGS) entry which is preliminary data.</text>
</comment>
<evidence type="ECO:0000256" key="1">
    <source>
        <dbReference type="SAM" id="MobiDB-lite"/>
    </source>
</evidence>
<sequence length="116" mass="12169">MHTIPELQRSHPTLRSQQPVTPMQSSATSHISVQPTKLQPLCSPRPLHHQTPTIAIPCAAPCPDPVAAPAPAAVLPAAQHNPCAIPSQAQACPKPSPIATLVQPLPFVQPSQPTSL</sequence>
<keyword evidence="3" id="KW-1185">Reference proteome</keyword>
<dbReference type="Proteomes" id="UP000585474">
    <property type="component" value="Unassembled WGS sequence"/>
</dbReference>
<proteinExistence type="predicted"/>
<accession>A0A7J0E0Q4</accession>
<evidence type="ECO:0000313" key="2">
    <source>
        <dbReference type="EMBL" id="GFS46687.1"/>
    </source>
</evidence>
<name>A0A7J0E0Q4_9ERIC</name>
<organism evidence="2 3">
    <name type="scientific">Actinidia rufa</name>
    <dbReference type="NCBI Taxonomy" id="165716"/>
    <lineage>
        <taxon>Eukaryota</taxon>
        <taxon>Viridiplantae</taxon>
        <taxon>Streptophyta</taxon>
        <taxon>Embryophyta</taxon>
        <taxon>Tracheophyta</taxon>
        <taxon>Spermatophyta</taxon>
        <taxon>Magnoliopsida</taxon>
        <taxon>eudicotyledons</taxon>
        <taxon>Gunneridae</taxon>
        <taxon>Pentapetalae</taxon>
        <taxon>asterids</taxon>
        <taxon>Ericales</taxon>
        <taxon>Actinidiaceae</taxon>
        <taxon>Actinidia</taxon>
    </lineage>
</organism>
<reference evidence="3" key="1">
    <citation type="submission" date="2019-07" db="EMBL/GenBank/DDBJ databases">
        <title>De Novo Assembly of kiwifruit Actinidia rufa.</title>
        <authorList>
            <person name="Sugita-Konishi S."/>
            <person name="Sato K."/>
            <person name="Mori E."/>
            <person name="Abe Y."/>
            <person name="Kisaki G."/>
            <person name="Hamano K."/>
            <person name="Suezawa K."/>
            <person name="Otani M."/>
            <person name="Fukuda T."/>
            <person name="Manabe T."/>
            <person name="Gomi K."/>
            <person name="Tabuchi M."/>
            <person name="Akimitsu K."/>
            <person name="Kataoka I."/>
        </authorList>
    </citation>
    <scope>NUCLEOTIDE SEQUENCE [LARGE SCALE GENOMIC DNA]</scope>
    <source>
        <strain evidence="3">cv. Fuchu</strain>
    </source>
</reference>
<protein>
    <submittedName>
        <fullName evidence="2">Uncharacterized protein</fullName>
    </submittedName>
</protein>
<feature type="compositionally biased region" description="Polar residues" evidence="1">
    <location>
        <begin position="10"/>
        <end position="37"/>
    </location>
</feature>
<feature type="region of interest" description="Disordered" evidence="1">
    <location>
        <begin position="1"/>
        <end position="46"/>
    </location>
</feature>
<evidence type="ECO:0000313" key="3">
    <source>
        <dbReference type="Proteomes" id="UP000585474"/>
    </source>
</evidence>
<gene>
    <name evidence="2" type="ORF">Acr_00g0103680</name>
</gene>